<dbReference type="EMBL" id="MNVB01000001">
    <property type="protein sequence ID" value="OIO18485.1"/>
    <property type="molecule type" value="Genomic_DNA"/>
</dbReference>
<evidence type="ECO:0000256" key="7">
    <source>
        <dbReference type="RuleBase" id="RU000418"/>
    </source>
</evidence>
<dbReference type="GO" id="GO:0042026">
    <property type="term" value="P:protein refolding"/>
    <property type="evidence" value="ECO:0007669"/>
    <property type="project" value="UniProtKB-UniRule"/>
</dbReference>
<keyword evidence="5 6" id="KW-0413">Isomerase</keyword>
<evidence type="ECO:0000256" key="4">
    <source>
        <dbReference type="ARBA" id="ARBA00023186"/>
    </source>
</evidence>
<evidence type="ECO:0000256" key="1">
    <source>
        <dbReference type="ARBA" id="ARBA00006607"/>
    </source>
</evidence>
<evidence type="ECO:0000256" key="3">
    <source>
        <dbReference type="ARBA" id="ARBA00022840"/>
    </source>
</evidence>
<dbReference type="InterPro" id="IPR001844">
    <property type="entry name" value="Cpn60/GroEL"/>
</dbReference>
<feature type="binding site" evidence="6">
    <location>
        <position position="494"/>
    </location>
    <ligand>
        <name>ATP</name>
        <dbReference type="ChEBI" id="CHEBI:30616"/>
    </ligand>
</feature>
<dbReference type="EC" id="5.6.1.7" evidence="6"/>
<organism evidence="9 10">
    <name type="scientific">Candidatus Kuenenbacteria bacterium CG1_02_38_13</name>
    <dbReference type="NCBI Taxonomy" id="1805235"/>
    <lineage>
        <taxon>Bacteria</taxon>
        <taxon>Candidatus Kueneniibacteriota</taxon>
    </lineage>
</organism>
<dbReference type="InterPro" id="IPR002423">
    <property type="entry name" value="Cpn60/GroEL/TCP-1"/>
</dbReference>
<keyword evidence="6" id="KW-0963">Cytoplasm</keyword>
<comment type="caution">
    <text evidence="6">Lacks conserved residue(s) required for the propagation of feature annotation.</text>
</comment>
<dbReference type="InterPro" id="IPR027413">
    <property type="entry name" value="GROEL-like_equatorial_sf"/>
</dbReference>
<evidence type="ECO:0000256" key="5">
    <source>
        <dbReference type="ARBA" id="ARBA00023235"/>
    </source>
</evidence>
<comment type="subcellular location">
    <subcellularLocation>
        <location evidence="6">Cytoplasm</location>
    </subcellularLocation>
</comment>
<dbReference type="Gene3D" id="3.50.7.10">
    <property type="entry name" value="GroEL"/>
    <property type="match status" value="1"/>
</dbReference>
<dbReference type="NCBIfam" id="NF009489">
    <property type="entry name" value="PRK12851.1"/>
    <property type="match status" value="1"/>
</dbReference>
<keyword evidence="2 6" id="KW-0547">Nucleotide-binding</keyword>
<dbReference type="GO" id="GO:0005737">
    <property type="term" value="C:cytoplasm"/>
    <property type="evidence" value="ECO:0007669"/>
    <property type="project" value="UniProtKB-SubCell"/>
</dbReference>
<feature type="binding site" evidence="6">
    <location>
        <begin position="29"/>
        <end position="32"/>
    </location>
    <ligand>
        <name>ATP</name>
        <dbReference type="ChEBI" id="CHEBI:30616"/>
    </ligand>
</feature>
<dbReference type="Proteomes" id="UP000182465">
    <property type="component" value="Unassembled WGS sequence"/>
</dbReference>
<dbReference type="PRINTS" id="PR00298">
    <property type="entry name" value="CHAPERONIN60"/>
</dbReference>
<dbReference type="NCBIfam" id="NF009487">
    <property type="entry name" value="PRK12849.1"/>
    <property type="match status" value="1"/>
</dbReference>
<evidence type="ECO:0000256" key="2">
    <source>
        <dbReference type="ARBA" id="ARBA00022741"/>
    </source>
</evidence>
<dbReference type="CDD" id="cd03344">
    <property type="entry name" value="GroEL"/>
    <property type="match status" value="1"/>
</dbReference>
<dbReference type="InterPro" id="IPR018370">
    <property type="entry name" value="Chaperonin_Cpn60_CS"/>
</dbReference>
<dbReference type="SUPFAM" id="SSF52029">
    <property type="entry name" value="GroEL apical domain-like"/>
    <property type="match status" value="1"/>
</dbReference>
<evidence type="ECO:0000313" key="10">
    <source>
        <dbReference type="Proteomes" id="UP000182465"/>
    </source>
</evidence>
<dbReference type="SUPFAM" id="SSF54849">
    <property type="entry name" value="GroEL-intermediate domain like"/>
    <property type="match status" value="1"/>
</dbReference>
<evidence type="ECO:0000313" key="9">
    <source>
        <dbReference type="EMBL" id="OIO18485.1"/>
    </source>
</evidence>
<dbReference type="NCBIfam" id="TIGR02348">
    <property type="entry name" value="GroEL"/>
    <property type="match status" value="1"/>
</dbReference>
<feature type="binding site" evidence="6">
    <location>
        <position position="50"/>
    </location>
    <ligand>
        <name>ATP</name>
        <dbReference type="ChEBI" id="CHEBI:30616"/>
    </ligand>
</feature>
<dbReference type="InterPro" id="IPR027409">
    <property type="entry name" value="GroEL-like_apical_dom_sf"/>
</dbReference>
<evidence type="ECO:0000256" key="6">
    <source>
        <dbReference type="HAMAP-Rule" id="MF_00600"/>
    </source>
</evidence>
<evidence type="ECO:0000256" key="8">
    <source>
        <dbReference type="RuleBase" id="RU000419"/>
    </source>
</evidence>
<protein>
    <recommendedName>
        <fullName evidence="6">Chaperonin GroEL</fullName>
        <ecNumber evidence="6">5.6.1.7</ecNumber>
    </recommendedName>
    <alternativeName>
        <fullName evidence="6">60 kDa chaperonin</fullName>
    </alternativeName>
    <alternativeName>
        <fullName evidence="6">Chaperonin-60</fullName>
        <shortName evidence="6">Cpn60</shortName>
    </alternativeName>
</protein>
<dbReference type="PANTHER" id="PTHR45633">
    <property type="entry name" value="60 KDA HEAT SHOCK PROTEIN, MITOCHONDRIAL"/>
    <property type="match status" value="1"/>
</dbReference>
<reference evidence="9 10" key="1">
    <citation type="journal article" date="2016" name="Environ. Microbiol.">
        <title>Genomic resolution of a cold subsurface aquifer community provides metabolic insights for novel microbes adapted to high CO concentrations.</title>
        <authorList>
            <person name="Probst A.J."/>
            <person name="Castelle C.J."/>
            <person name="Singh A."/>
            <person name="Brown C.T."/>
            <person name="Anantharaman K."/>
            <person name="Sharon I."/>
            <person name="Hug L.A."/>
            <person name="Burstein D."/>
            <person name="Emerson J.B."/>
            <person name="Thomas B.C."/>
            <person name="Banfield J.F."/>
        </authorList>
    </citation>
    <scope>NUCLEOTIDE SEQUENCE [LARGE SCALE GENOMIC DNA]</scope>
    <source>
        <strain evidence="9">CG1_02_38_13</strain>
    </source>
</reference>
<sequence>MSKQILFSEKARHALQRGVNQLANAVKVTLGPKGRNVVLGESYGSPTITKDGVTVAKEIELEDKFENIGAELLKEVATKTNDVAGDGTTTATLLAQSIITEGLKNVAAGASAVDLKRGIDKGTEAIVKILKEKISKPIASNEDIAHIASISANDQDIGKIIAEVMSEVGKDGVVTVEESQELGIKKEMVEGLQFDKGYVSAYMITDASRMEAIWEDTAILLTDKKISSVQEILPLLEKLTQTGKKDLVIIADEVEGEALATFVVNKLRGILNVLAVKTPGFGDRKKEMLEDIAVLTGAKVISEEVGLKLENTDLGDLGSARKVVATKDNTTIIEGKGDKKQINERINRIKAELDKADSEFDREKFQERLAKMVGGVAVLKVGAATETEMKEKKHRIEDALSATRAATEEGVVVGGGVALIRALQHLKGIDLEGEEKTGYQILVKALEEPVRQIAINAGKDGAVVIEEIKKHTGNFGYNAQTNKYEDLVESGIIDPTKVTRSALQNAVSIASLLLTTEAVVAELPEKKDHDHQMPMGGGGMPGMM</sequence>
<feature type="binding site" evidence="6">
    <location>
        <position position="415"/>
    </location>
    <ligand>
        <name>ATP</name>
        <dbReference type="ChEBI" id="CHEBI:30616"/>
    </ligand>
</feature>
<dbReference type="NCBIfam" id="NF000592">
    <property type="entry name" value="PRK00013.1"/>
    <property type="match status" value="1"/>
</dbReference>
<name>A0A1J4U6R9_9BACT</name>
<dbReference type="GO" id="GO:0140662">
    <property type="term" value="F:ATP-dependent protein folding chaperone"/>
    <property type="evidence" value="ECO:0007669"/>
    <property type="project" value="InterPro"/>
</dbReference>
<gene>
    <name evidence="6" type="primary">groEL</name>
    <name evidence="6" type="synonym">groL</name>
    <name evidence="9" type="ORF">AUJ29_00035</name>
</gene>
<dbReference type="InterPro" id="IPR027410">
    <property type="entry name" value="TCP-1-like_intermed_sf"/>
</dbReference>
<keyword evidence="3 6" id="KW-0067">ATP-binding</keyword>
<dbReference type="GO" id="GO:0051082">
    <property type="term" value="F:unfolded protein binding"/>
    <property type="evidence" value="ECO:0007669"/>
    <property type="project" value="UniProtKB-UniRule"/>
</dbReference>
<comment type="similarity">
    <text evidence="1 6 7">Belongs to the chaperonin (HSP60) family.</text>
</comment>
<dbReference type="SUPFAM" id="SSF48592">
    <property type="entry name" value="GroEL equatorial domain-like"/>
    <property type="match status" value="1"/>
</dbReference>
<dbReference type="AlphaFoldDB" id="A0A1J4U6R9"/>
<dbReference type="Pfam" id="PF00118">
    <property type="entry name" value="Cpn60_TCP1"/>
    <property type="match status" value="1"/>
</dbReference>
<dbReference type="GO" id="GO:0016853">
    <property type="term" value="F:isomerase activity"/>
    <property type="evidence" value="ECO:0007669"/>
    <property type="project" value="UniProtKB-KW"/>
</dbReference>
<feature type="binding site" evidence="6">
    <location>
        <begin position="86"/>
        <end position="90"/>
    </location>
    <ligand>
        <name>ATP</name>
        <dbReference type="ChEBI" id="CHEBI:30616"/>
    </ligand>
</feature>
<accession>A0A1J4U6R9</accession>
<dbReference type="HAMAP" id="MF_00600">
    <property type="entry name" value="CH60"/>
    <property type="match status" value="1"/>
</dbReference>
<comment type="caution">
    <text evidence="9">The sequence shown here is derived from an EMBL/GenBank/DDBJ whole genome shotgun (WGS) entry which is preliminary data.</text>
</comment>
<dbReference type="NCBIfam" id="NF009488">
    <property type="entry name" value="PRK12850.1"/>
    <property type="match status" value="1"/>
</dbReference>
<dbReference type="Gene3D" id="3.30.260.10">
    <property type="entry name" value="TCP-1-like chaperonin intermediate domain"/>
    <property type="match status" value="1"/>
</dbReference>
<proteinExistence type="inferred from homology"/>
<comment type="function">
    <text evidence="6 8">Together with its co-chaperonin GroES, plays an essential role in assisting protein folding. The GroEL-GroES system forms a nano-cage that allows encapsulation of the non-native substrate proteins and provides a physical environment optimized to promote and accelerate protein folding.</text>
</comment>
<dbReference type="Gene3D" id="1.10.560.10">
    <property type="entry name" value="GroEL-like equatorial domain"/>
    <property type="match status" value="1"/>
</dbReference>
<dbReference type="FunFam" id="3.50.7.10:FF:000001">
    <property type="entry name" value="60 kDa chaperonin"/>
    <property type="match status" value="1"/>
</dbReference>
<dbReference type="PROSITE" id="PS00296">
    <property type="entry name" value="CHAPERONINS_CPN60"/>
    <property type="match status" value="1"/>
</dbReference>
<dbReference type="GO" id="GO:0005524">
    <property type="term" value="F:ATP binding"/>
    <property type="evidence" value="ECO:0007669"/>
    <property type="project" value="UniProtKB-UniRule"/>
</dbReference>
<keyword evidence="4 6" id="KW-0143">Chaperone</keyword>
<comment type="subunit">
    <text evidence="6 8">Forms a cylinder of 14 subunits composed of two heptameric rings stacked back-to-back. Interacts with the co-chaperonin GroES.</text>
</comment>